<accession>A0ABQ9YG26</accession>
<dbReference type="InterPro" id="IPR029063">
    <property type="entry name" value="SAM-dependent_MTases_sf"/>
</dbReference>
<evidence type="ECO:0000256" key="7">
    <source>
        <dbReference type="ARBA" id="ARBA00022853"/>
    </source>
</evidence>
<keyword evidence="7" id="KW-0156">Chromatin regulator</keyword>
<evidence type="ECO:0000256" key="4">
    <source>
        <dbReference type="ARBA" id="ARBA00022603"/>
    </source>
</evidence>
<evidence type="ECO:0000256" key="8">
    <source>
        <dbReference type="ARBA" id="ARBA00023242"/>
    </source>
</evidence>
<evidence type="ECO:0000313" key="14">
    <source>
        <dbReference type="Proteomes" id="UP001281761"/>
    </source>
</evidence>
<dbReference type="PANTHER" id="PTHR21451">
    <property type="entry name" value="HISTONE H3 METHYLTRANSFERASE"/>
    <property type="match status" value="1"/>
</dbReference>
<evidence type="ECO:0000259" key="12">
    <source>
        <dbReference type="Pfam" id="PF08123"/>
    </source>
</evidence>
<comment type="caution">
    <text evidence="13">The sequence shown here is derived from an EMBL/GenBank/DDBJ whole genome shotgun (WGS) entry which is preliminary data.</text>
</comment>
<dbReference type="Gene3D" id="3.40.50.150">
    <property type="entry name" value="Vaccinia Virus protein VP39"/>
    <property type="match status" value="1"/>
</dbReference>
<evidence type="ECO:0000256" key="9">
    <source>
        <dbReference type="ARBA" id="ARBA00029821"/>
    </source>
</evidence>
<dbReference type="InterPro" id="IPR025789">
    <property type="entry name" value="DOT1_dom"/>
</dbReference>
<feature type="region of interest" description="Disordered" evidence="11">
    <location>
        <begin position="506"/>
        <end position="538"/>
    </location>
</feature>
<evidence type="ECO:0000256" key="1">
    <source>
        <dbReference type="ARBA" id="ARBA00004123"/>
    </source>
</evidence>
<proteinExistence type="predicted"/>
<feature type="domain" description="DOT1" evidence="12">
    <location>
        <begin position="266"/>
        <end position="344"/>
    </location>
</feature>
<feature type="compositionally biased region" description="Low complexity" evidence="11">
    <location>
        <begin position="235"/>
        <end position="244"/>
    </location>
</feature>
<keyword evidence="14" id="KW-1185">Reference proteome</keyword>
<evidence type="ECO:0000256" key="6">
    <source>
        <dbReference type="ARBA" id="ARBA00022691"/>
    </source>
</evidence>
<reference evidence="13 14" key="1">
    <citation type="journal article" date="2022" name="bioRxiv">
        <title>Genomics of Preaxostyla Flagellates Illuminates Evolutionary Transitions and the Path Towards Mitochondrial Loss.</title>
        <authorList>
            <person name="Novak L.V.F."/>
            <person name="Treitli S.C."/>
            <person name="Pyrih J."/>
            <person name="Halakuc P."/>
            <person name="Pipaliya S.V."/>
            <person name="Vacek V."/>
            <person name="Brzon O."/>
            <person name="Soukal P."/>
            <person name="Eme L."/>
            <person name="Dacks J.B."/>
            <person name="Karnkowska A."/>
            <person name="Elias M."/>
            <person name="Hampl V."/>
        </authorList>
    </citation>
    <scope>NUCLEOTIDE SEQUENCE [LARGE SCALE GENOMIC DNA]</scope>
    <source>
        <strain evidence="13">NAU3</strain>
        <tissue evidence="13">Gut</tissue>
    </source>
</reference>
<keyword evidence="4" id="KW-0489">Methyltransferase</keyword>
<feature type="region of interest" description="Disordered" evidence="11">
    <location>
        <begin position="219"/>
        <end position="262"/>
    </location>
</feature>
<dbReference type="Proteomes" id="UP001281761">
    <property type="component" value="Unassembled WGS sequence"/>
</dbReference>
<evidence type="ECO:0000256" key="11">
    <source>
        <dbReference type="SAM" id="MobiDB-lite"/>
    </source>
</evidence>
<dbReference type="Pfam" id="PF08123">
    <property type="entry name" value="DOT1"/>
    <property type="match status" value="1"/>
</dbReference>
<dbReference type="PANTHER" id="PTHR21451:SF0">
    <property type="entry name" value="HISTONE-LYSINE N-METHYLTRANSFERASE, H3 LYSINE-79 SPECIFIC"/>
    <property type="match status" value="1"/>
</dbReference>
<dbReference type="SUPFAM" id="SSF53335">
    <property type="entry name" value="S-adenosyl-L-methionine-dependent methyltransferases"/>
    <property type="match status" value="1"/>
</dbReference>
<keyword evidence="5" id="KW-0808">Transferase</keyword>
<comment type="catalytic activity">
    <reaction evidence="10">
        <text>L-lysyl(79)-[histone H3] + 3 S-adenosyl-L-methionine = N(6),N(6),N(6)-trimethyl-L-lysyl(79)-[histone H3] + 3 S-adenosyl-L-homocysteine + 3 H(+)</text>
        <dbReference type="Rhea" id="RHEA:60328"/>
        <dbReference type="Rhea" id="RHEA-COMP:15549"/>
        <dbReference type="Rhea" id="RHEA-COMP:15552"/>
        <dbReference type="ChEBI" id="CHEBI:15378"/>
        <dbReference type="ChEBI" id="CHEBI:29969"/>
        <dbReference type="ChEBI" id="CHEBI:57856"/>
        <dbReference type="ChEBI" id="CHEBI:59789"/>
        <dbReference type="ChEBI" id="CHEBI:61961"/>
        <dbReference type="EC" id="2.1.1.360"/>
    </reaction>
</comment>
<comment type="subcellular location">
    <subcellularLocation>
        <location evidence="1">Nucleus</location>
    </subcellularLocation>
</comment>
<evidence type="ECO:0000256" key="2">
    <source>
        <dbReference type="ARBA" id="ARBA00012190"/>
    </source>
</evidence>
<protein>
    <recommendedName>
        <fullName evidence="3">Histone-lysine N-methyltransferase, H3 lysine-79 specific</fullName>
        <ecNumber evidence="2">2.1.1.360</ecNumber>
    </recommendedName>
    <alternativeName>
        <fullName evidence="9">Histone H3-K79 methyltransferase</fullName>
    </alternativeName>
</protein>
<sequence>MLRVLNSRYCHEAALQMIQVQWPRHQLAESVPLLLEIIRVVGQPLPELRMRLCAQRILCADRSKEQTNTYEHLTDTHAEKGHTRVIEPSRGQETLPTQFLHKLCSRPLGTRVIQQPEHTSPFTKSSAPIQPIKKLHFLIYTTFSICSCCTLEYVLMRIATYLGAGERSMPPTYTKHQLLKGIYRHIDTTMSNEGLGVHTDMAIVKSKLRPMLKLPTSSEISNDIEHIPNGDDENSSSSEQQSTTYQRPLIGPRNSDQNVGRNSIGYGEMQLASVQNIIEEIQKLAEPLQITNESTFVDVGSGMGKLVYHMILATDVKESWGVEILQNRHDAARKVGPEFLETIQSLETETDPSKSPSFLAASPPHNSSAEIYTRPLSDIVDKTRFVCEDGVRFLNAHRTDFSHILMFDKVFASHTYKRLCPLLNNYISFQLLICFQKPPYLAKFGLVDVDLVGRVSIATTGSEGFSAYLYKKKEGWKPHAAVEIELDNYTEQFEDDWEEMTKQFEEEERERTNSRRRGRNPPIQQELPPPVIKKEKRQHSTKLRRKDNVPVIERYFQKDRTIDDIVKFVQPLTQAGIRRRMKNPILIDSETEEEYVDVF</sequence>
<evidence type="ECO:0000256" key="5">
    <source>
        <dbReference type="ARBA" id="ARBA00022679"/>
    </source>
</evidence>
<dbReference type="InterPro" id="IPR030445">
    <property type="entry name" value="H3-K79_meTrfase"/>
</dbReference>
<organism evidence="13 14">
    <name type="scientific">Blattamonas nauphoetae</name>
    <dbReference type="NCBI Taxonomy" id="2049346"/>
    <lineage>
        <taxon>Eukaryota</taxon>
        <taxon>Metamonada</taxon>
        <taxon>Preaxostyla</taxon>
        <taxon>Oxymonadida</taxon>
        <taxon>Blattamonas</taxon>
    </lineage>
</organism>
<dbReference type="EMBL" id="JARBJD010000009">
    <property type="protein sequence ID" value="KAK2962727.1"/>
    <property type="molecule type" value="Genomic_DNA"/>
</dbReference>
<keyword evidence="8" id="KW-0539">Nucleus</keyword>
<evidence type="ECO:0000256" key="10">
    <source>
        <dbReference type="ARBA" id="ARBA00047770"/>
    </source>
</evidence>
<name>A0ABQ9YG26_9EUKA</name>
<keyword evidence="6" id="KW-0949">S-adenosyl-L-methionine</keyword>
<evidence type="ECO:0000313" key="13">
    <source>
        <dbReference type="EMBL" id="KAK2962727.1"/>
    </source>
</evidence>
<evidence type="ECO:0000256" key="3">
    <source>
        <dbReference type="ARBA" id="ARBA00020987"/>
    </source>
</evidence>
<dbReference type="EC" id="2.1.1.360" evidence="2"/>
<gene>
    <name evidence="13" type="ORF">BLNAU_2160</name>
</gene>